<dbReference type="CDD" id="cd08513">
    <property type="entry name" value="PBP2_thermophilic_Hb8_like"/>
    <property type="match status" value="1"/>
</dbReference>
<dbReference type="Gene3D" id="3.10.105.10">
    <property type="entry name" value="Dipeptide-binding Protein, Domain 3"/>
    <property type="match status" value="1"/>
</dbReference>
<keyword evidence="4" id="KW-0812">Transmembrane</keyword>
<gene>
    <name evidence="6" type="ORF">ENL96_01485</name>
</gene>
<dbReference type="Pfam" id="PF00496">
    <property type="entry name" value="SBP_bac_5"/>
    <property type="match status" value="1"/>
</dbReference>
<sequence>MVDVSTFVKKIRDFWWNYPSLLLKGIKFIVFVYYKTRPFSVMLVMSIIVGTPFLYLYSVRTELSKILAKSYINTFVEGVVSSPIYGVDPLPISSVPQPSTQLQRDLTSLIFDPLIRVKKDGSVENLLADNVTMLEDAKTVSINIKKDVKWQDGEKMTIEDVIFTFELIKRIGKSSIYYTSVNGVELVKVDDYTISLLLEKPNTSYIESLIWPVLPKHILENIGDPTKIKESFFGRNPVGTGRYILSSISESEIVLQKNPFYWGESLNIDKIIFRLYKTVEEAIVALKVGVVHAVCNYDLLQIDDPILEKMANFYTASLVKRTMVIYFNLRKGKESFIGNENVRKALAYAIPKSSILENVLHGFGDIVVGPIPSWSWAFYEDIEKYEYNLEKAKKLLDDAGYKLQEGEEFRKNGDRVAEIDLTFQDEPVRAAIAKAIAEAWKEIGVKVTLNPVSYYVKIEEERIENALYQTVIPPRDFTTLLFIQEAPLDPDRYSLYHSINIDYPGGNISGYKENKVDIDLEMGRSTMDKKVRKEIYDRFQRRLMGDLPLIFLFTPKLVYIVSNRVSGIDLSSLVNPEDRFDTISQWKID</sequence>
<evidence type="ECO:0000259" key="5">
    <source>
        <dbReference type="Pfam" id="PF00496"/>
    </source>
</evidence>
<comment type="caution">
    <text evidence="6">The sequence shown here is derived from an EMBL/GenBank/DDBJ whole genome shotgun (WGS) entry which is preliminary data.</text>
</comment>
<proteinExistence type="inferred from homology"/>
<dbReference type="InterPro" id="IPR000914">
    <property type="entry name" value="SBP_5_dom"/>
</dbReference>
<keyword evidence="4" id="KW-0472">Membrane</keyword>
<feature type="domain" description="Solute-binding protein family 5" evidence="5">
    <location>
        <begin position="123"/>
        <end position="454"/>
    </location>
</feature>
<organism evidence="6">
    <name type="scientific">candidate division CPR3 bacterium</name>
    <dbReference type="NCBI Taxonomy" id="2268181"/>
    <lineage>
        <taxon>Bacteria</taxon>
        <taxon>Bacteria division CPR3</taxon>
    </lineage>
</organism>
<evidence type="ECO:0000313" key="6">
    <source>
        <dbReference type="EMBL" id="HHR92164.1"/>
    </source>
</evidence>
<evidence type="ECO:0000256" key="4">
    <source>
        <dbReference type="SAM" id="Phobius"/>
    </source>
</evidence>
<feature type="transmembrane region" description="Helical" evidence="4">
    <location>
        <begin position="41"/>
        <end position="59"/>
    </location>
</feature>
<accession>A0A7C5UWA3</accession>
<dbReference type="InterPro" id="IPR039424">
    <property type="entry name" value="SBP_5"/>
</dbReference>
<dbReference type="SUPFAM" id="SSF53850">
    <property type="entry name" value="Periplasmic binding protein-like II"/>
    <property type="match status" value="1"/>
</dbReference>
<dbReference type="Gene3D" id="3.90.76.10">
    <property type="entry name" value="Dipeptide-binding Protein, Domain 1"/>
    <property type="match status" value="1"/>
</dbReference>
<dbReference type="PROSITE" id="PS01040">
    <property type="entry name" value="SBP_BACTERIAL_5"/>
    <property type="match status" value="1"/>
</dbReference>
<keyword evidence="2" id="KW-0813">Transport</keyword>
<evidence type="ECO:0000256" key="3">
    <source>
        <dbReference type="ARBA" id="ARBA00022729"/>
    </source>
</evidence>
<dbReference type="AlphaFoldDB" id="A0A7C5UWA3"/>
<evidence type="ECO:0000256" key="2">
    <source>
        <dbReference type="ARBA" id="ARBA00022448"/>
    </source>
</evidence>
<dbReference type="PANTHER" id="PTHR30290">
    <property type="entry name" value="PERIPLASMIC BINDING COMPONENT OF ABC TRANSPORTER"/>
    <property type="match status" value="1"/>
</dbReference>
<dbReference type="PANTHER" id="PTHR30290:SF9">
    <property type="entry name" value="OLIGOPEPTIDE-BINDING PROTEIN APPA"/>
    <property type="match status" value="1"/>
</dbReference>
<feature type="transmembrane region" description="Helical" evidence="4">
    <location>
        <begin position="15"/>
        <end position="34"/>
    </location>
</feature>
<reference evidence="6" key="1">
    <citation type="journal article" date="2020" name="mSystems">
        <title>Genome- and Community-Level Interaction Insights into Carbon Utilization and Element Cycling Functions of Hydrothermarchaeota in Hydrothermal Sediment.</title>
        <authorList>
            <person name="Zhou Z."/>
            <person name="Liu Y."/>
            <person name="Xu W."/>
            <person name="Pan J."/>
            <person name="Luo Z.H."/>
            <person name="Li M."/>
        </authorList>
    </citation>
    <scope>NUCLEOTIDE SEQUENCE [LARGE SCALE GENOMIC DNA]</scope>
    <source>
        <strain evidence="6">SpSt-1042</strain>
    </source>
</reference>
<dbReference type="Gene3D" id="3.40.190.10">
    <property type="entry name" value="Periplasmic binding protein-like II"/>
    <property type="match status" value="1"/>
</dbReference>
<evidence type="ECO:0000256" key="1">
    <source>
        <dbReference type="ARBA" id="ARBA00005695"/>
    </source>
</evidence>
<dbReference type="GO" id="GO:0015833">
    <property type="term" value="P:peptide transport"/>
    <property type="evidence" value="ECO:0007669"/>
    <property type="project" value="TreeGrafter"/>
</dbReference>
<keyword evidence="4" id="KW-1133">Transmembrane helix</keyword>
<dbReference type="EMBL" id="DRVY01000045">
    <property type="protein sequence ID" value="HHR92164.1"/>
    <property type="molecule type" value="Genomic_DNA"/>
</dbReference>
<protein>
    <submittedName>
        <fullName evidence="6">Peptide ABC transporter substrate-binding protein</fullName>
    </submittedName>
</protein>
<comment type="similarity">
    <text evidence="1">Belongs to the bacterial solute-binding protein 5 family.</text>
</comment>
<dbReference type="GO" id="GO:1904680">
    <property type="term" value="F:peptide transmembrane transporter activity"/>
    <property type="evidence" value="ECO:0007669"/>
    <property type="project" value="TreeGrafter"/>
</dbReference>
<dbReference type="InterPro" id="IPR023765">
    <property type="entry name" value="SBP_5_CS"/>
</dbReference>
<name>A0A7C5UWA3_UNCC3</name>
<keyword evidence="3" id="KW-0732">Signal</keyword>